<dbReference type="GO" id="GO:0004523">
    <property type="term" value="F:RNA-DNA hybrid ribonuclease activity"/>
    <property type="evidence" value="ECO:0007669"/>
    <property type="project" value="InterPro"/>
</dbReference>
<dbReference type="Pfam" id="PF13456">
    <property type="entry name" value="RVT_3"/>
    <property type="match status" value="1"/>
</dbReference>
<feature type="compositionally biased region" description="Low complexity" evidence="1">
    <location>
        <begin position="1"/>
        <end position="17"/>
    </location>
</feature>
<dbReference type="InterPro" id="IPR002156">
    <property type="entry name" value="RNaseH_domain"/>
</dbReference>
<dbReference type="Proteomes" id="UP000026961">
    <property type="component" value="Chromosome 3"/>
</dbReference>
<evidence type="ECO:0000256" key="1">
    <source>
        <dbReference type="SAM" id="MobiDB-lite"/>
    </source>
</evidence>
<dbReference type="GO" id="GO:0003676">
    <property type="term" value="F:nucleic acid binding"/>
    <property type="evidence" value="ECO:0007669"/>
    <property type="project" value="InterPro"/>
</dbReference>
<dbReference type="HOGENOM" id="CLU_892486_0_0_1"/>
<feature type="region of interest" description="Disordered" evidence="1">
    <location>
        <begin position="1"/>
        <end position="59"/>
    </location>
</feature>
<organism evidence="3">
    <name type="scientific">Oryza glumipatula</name>
    <dbReference type="NCBI Taxonomy" id="40148"/>
    <lineage>
        <taxon>Eukaryota</taxon>
        <taxon>Viridiplantae</taxon>
        <taxon>Streptophyta</taxon>
        <taxon>Embryophyta</taxon>
        <taxon>Tracheophyta</taxon>
        <taxon>Spermatophyta</taxon>
        <taxon>Magnoliopsida</taxon>
        <taxon>Liliopsida</taxon>
        <taxon>Poales</taxon>
        <taxon>Poaceae</taxon>
        <taxon>BOP clade</taxon>
        <taxon>Oryzoideae</taxon>
        <taxon>Oryzeae</taxon>
        <taxon>Oryzinae</taxon>
        <taxon>Oryza</taxon>
    </lineage>
</organism>
<feature type="compositionally biased region" description="Pro residues" evidence="1">
    <location>
        <begin position="45"/>
        <end position="59"/>
    </location>
</feature>
<dbReference type="EnsemblPlants" id="OGLUM03G14140.1">
    <property type="protein sequence ID" value="OGLUM03G14140.1"/>
    <property type="gene ID" value="OGLUM03G14140"/>
</dbReference>
<dbReference type="AlphaFoldDB" id="A0A0D9Z601"/>
<sequence>MPSRTAAASSPSSLSSSQLVGAERSGLGGRGRRPASPSELARFCPAPPHSPAAPPPTAAPPAILTRRACAHLSPSRWFKLNFDGCVYHDGSGSASIGGPIRGPASVAFAETTDHWSIGVRGGGPRGALIRGLRLVSLSPRLVVEGDDLLLVSSCCVATGAETQTRIPAALHDEIVTLLGCFAEVGVQHVYRESNHRSPMTHTVWTPSSPVAEKADNDRCGVAHDAHALQRQSRRLLGDGPQLRVFEEMHAQTPSSGCAAAGAKNVETEIVAMAKVGAWTRGRIDQLDRHGELKSFASVCISVVVSRCKHVKH</sequence>
<evidence type="ECO:0000313" key="3">
    <source>
        <dbReference type="EnsemblPlants" id="OGLUM03G14140.1"/>
    </source>
</evidence>
<dbReference type="eggNOG" id="KOG1075">
    <property type="taxonomic scope" value="Eukaryota"/>
</dbReference>
<dbReference type="STRING" id="40148.A0A0D9Z601"/>
<feature type="domain" description="RNase H type-1" evidence="2">
    <location>
        <begin position="81"/>
        <end position="195"/>
    </location>
</feature>
<evidence type="ECO:0000259" key="2">
    <source>
        <dbReference type="Pfam" id="PF13456"/>
    </source>
</evidence>
<keyword evidence="4" id="KW-1185">Reference proteome</keyword>
<reference evidence="3" key="1">
    <citation type="submission" date="2015-04" db="UniProtKB">
        <authorList>
            <consortium name="EnsemblPlants"/>
        </authorList>
    </citation>
    <scope>IDENTIFICATION</scope>
</reference>
<dbReference type="PANTHER" id="PTHR47723">
    <property type="entry name" value="OS05G0353850 PROTEIN"/>
    <property type="match status" value="1"/>
</dbReference>
<dbReference type="PANTHER" id="PTHR47723:SF17">
    <property type="entry name" value="OS05G0353850 PROTEIN"/>
    <property type="match status" value="1"/>
</dbReference>
<dbReference type="InterPro" id="IPR053151">
    <property type="entry name" value="RNase_H-like"/>
</dbReference>
<protein>
    <recommendedName>
        <fullName evidence="2">RNase H type-1 domain-containing protein</fullName>
    </recommendedName>
</protein>
<reference evidence="3" key="2">
    <citation type="submission" date="2018-05" db="EMBL/GenBank/DDBJ databases">
        <title>OgluRS3 (Oryza glumaepatula Reference Sequence Version 3).</title>
        <authorList>
            <person name="Zhang J."/>
            <person name="Kudrna D."/>
            <person name="Lee S."/>
            <person name="Talag J."/>
            <person name="Welchert J."/>
            <person name="Wing R.A."/>
        </authorList>
    </citation>
    <scope>NUCLEOTIDE SEQUENCE [LARGE SCALE GENOMIC DNA]</scope>
</reference>
<dbReference type="Gramene" id="OGLUM03G14140.1">
    <property type="protein sequence ID" value="OGLUM03G14140.1"/>
    <property type="gene ID" value="OGLUM03G14140"/>
</dbReference>
<name>A0A0D9Z601_9ORYZ</name>
<proteinExistence type="predicted"/>
<accession>A0A0D9Z601</accession>
<evidence type="ECO:0000313" key="4">
    <source>
        <dbReference type="Proteomes" id="UP000026961"/>
    </source>
</evidence>